<dbReference type="Proteomes" id="UP000198742">
    <property type="component" value="Unassembled WGS sequence"/>
</dbReference>
<keyword evidence="4" id="KW-1003">Cell membrane</keyword>
<dbReference type="PANTHER" id="PTHR43141">
    <property type="entry name" value="CYTOCHROME BD2 SUBUNIT II"/>
    <property type="match status" value="1"/>
</dbReference>
<keyword evidence="5" id="KW-0349">Heme</keyword>
<dbReference type="InterPro" id="IPR003317">
    <property type="entry name" value="Cyt-d_oxidase_su2"/>
</dbReference>
<dbReference type="GO" id="GO:0070069">
    <property type="term" value="C:cytochrome complex"/>
    <property type="evidence" value="ECO:0007669"/>
    <property type="project" value="TreeGrafter"/>
</dbReference>
<feature type="transmembrane region" description="Helical" evidence="12">
    <location>
        <begin position="248"/>
        <end position="269"/>
    </location>
</feature>
<dbReference type="RefSeq" id="WP_090970426.1">
    <property type="nucleotide sequence ID" value="NZ_FNRT01000002.1"/>
</dbReference>
<evidence type="ECO:0000256" key="5">
    <source>
        <dbReference type="ARBA" id="ARBA00022617"/>
    </source>
</evidence>
<dbReference type="GO" id="GO:0019646">
    <property type="term" value="P:aerobic electron transport chain"/>
    <property type="evidence" value="ECO:0007669"/>
    <property type="project" value="TreeGrafter"/>
</dbReference>
<name>A0A1H4WVM9_9ACTN</name>
<evidence type="ECO:0000256" key="10">
    <source>
        <dbReference type="ARBA" id="ARBA00023004"/>
    </source>
</evidence>
<evidence type="ECO:0000256" key="2">
    <source>
        <dbReference type="ARBA" id="ARBA00007543"/>
    </source>
</evidence>
<dbReference type="GO" id="GO:0016682">
    <property type="term" value="F:oxidoreductase activity, acting on diphenols and related substances as donors, oxygen as acceptor"/>
    <property type="evidence" value="ECO:0007669"/>
    <property type="project" value="TreeGrafter"/>
</dbReference>
<evidence type="ECO:0000256" key="1">
    <source>
        <dbReference type="ARBA" id="ARBA00004651"/>
    </source>
</evidence>
<feature type="transmembrane region" description="Helical" evidence="12">
    <location>
        <begin position="81"/>
        <end position="98"/>
    </location>
</feature>
<feature type="transmembrane region" description="Helical" evidence="12">
    <location>
        <begin position="118"/>
        <end position="140"/>
    </location>
</feature>
<evidence type="ECO:0000256" key="12">
    <source>
        <dbReference type="SAM" id="Phobius"/>
    </source>
</evidence>
<feature type="transmembrane region" description="Helical" evidence="12">
    <location>
        <begin position="297"/>
        <end position="320"/>
    </location>
</feature>
<dbReference type="OrthoDB" id="9776710at2"/>
<dbReference type="EMBL" id="FNRT01000002">
    <property type="protein sequence ID" value="SEC97386.1"/>
    <property type="molecule type" value="Genomic_DNA"/>
</dbReference>
<evidence type="ECO:0000313" key="13">
    <source>
        <dbReference type="EMBL" id="SEC97386.1"/>
    </source>
</evidence>
<evidence type="ECO:0000256" key="7">
    <source>
        <dbReference type="ARBA" id="ARBA00022723"/>
    </source>
</evidence>
<dbReference type="AlphaFoldDB" id="A0A1H4WVM9"/>
<keyword evidence="11 12" id="KW-0472">Membrane</keyword>
<evidence type="ECO:0000256" key="3">
    <source>
        <dbReference type="ARBA" id="ARBA00022448"/>
    </source>
</evidence>
<feature type="transmembrane region" description="Helical" evidence="12">
    <location>
        <begin position="6"/>
        <end position="35"/>
    </location>
</feature>
<keyword evidence="7" id="KW-0479">Metal-binding</keyword>
<dbReference type="GO" id="GO:0009055">
    <property type="term" value="F:electron transfer activity"/>
    <property type="evidence" value="ECO:0007669"/>
    <property type="project" value="TreeGrafter"/>
</dbReference>
<dbReference type="PIRSF" id="PIRSF000267">
    <property type="entry name" value="Cyt_oxidse_sub2"/>
    <property type="match status" value="1"/>
</dbReference>
<comment type="subcellular location">
    <subcellularLocation>
        <location evidence="1">Cell membrane</location>
        <topology evidence="1">Multi-pass membrane protein</topology>
    </subcellularLocation>
</comment>
<dbReference type="NCBIfam" id="TIGR00203">
    <property type="entry name" value="cydB"/>
    <property type="match status" value="1"/>
</dbReference>
<feature type="transmembrane region" description="Helical" evidence="12">
    <location>
        <begin position="160"/>
        <end position="183"/>
    </location>
</feature>
<accession>A0A1H4WVM9</accession>
<feature type="transmembrane region" description="Helical" evidence="12">
    <location>
        <begin position="195"/>
        <end position="213"/>
    </location>
</feature>
<gene>
    <name evidence="13" type="ORF">SAMN04489844_3375</name>
</gene>
<evidence type="ECO:0000256" key="4">
    <source>
        <dbReference type="ARBA" id="ARBA00022475"/>
    </source>
</evidence>
<evidence type="ECO:0000256" key="11">
    <source>
        <dbReference type="ARBA" id="ARBA00023136"/>
    </source>
</evidence>
<keyword evidence="9 12" id="KW-1133">Transmembrane helix</keyword>
<protein>
    <submittedName>
        <fullName evidence="13">Cytochrome bd-I ubiquinol oxidase subunit 2 apoprotein</fullName>
    </submittedName>
</protein>
<dbReference type="GO" id="GO:0046872">
    <property type="term" value="F:metal ion binding"/>
    <property type="evidence" value="ECO:0007669"/>
    <property type="project" value="UniProtKB-KW"/>
</dbReference>
<dbReference type="PANTHER" id="PTHR43141:SF5">
    <property type="entry name" value="CYTOCHROME BD-I UBIQUINOL OXIDASE SUBUNIT 2"/>
    <property type="match status" value="1"/>
</dbReference>
<sequence length="338" mass="36860">MELTTVWFALIALLWIGYFCLEGFDFGVGMLLPVLSRNETERRVMINTIGPVWDGNEVWLLVAGGATFAAFPEWYATLFSGFYLPLLLILVALIVRGLSFEYRHKRDDARWKARWDLAIFWGSLVPSLLWGVAFANIAAGVPIDADKEFTGSMLTLLNPFGLLGGLVMLTLFAAHGAMFVALKTDGEIRHRARKLAVRIGAVAAVLAVVYMAWTQVRTGSAASAVVFVVAALSLVGGLGAAQAGREGWAFTGTFVTIGLAVLGLFLALFPDVMPSTTDPAYSLTTTNAAATAYTLKVMTWVAVVFTPIVMGYQAWTYWVFRKRIAVHHIPDAELAEAR</sequence>
<proteinExistence type="inferred from homology"/>
<comment type="similarity">
    <text evidence="2">Belongs to the cytochrome ubiquinol oxidase subunit 2 family.</text>
</comment>
<evidence type="ECO:0000256" key="6">
    <source>
        <dbReference type="ARBA" id="ARBA00022692"/>
    </source>
</evidence>
<dbReference type="GO" id="GO:0005886">
    <property type="term" value="C:plasma membrane"/>
    <property type="evidence" value="ECO:0007669"/>
    <property type="project" value="UniProtKB-SubCell"/>
</dbReference>
<reference evidence="14" key="1">
    <citation type="submission" date="2016-10" db="EMBL/GenBank/DDBJ databases">
        <authorList>
            <person name="Varghese N."/>
            <person name="Submissions S."/>
        </authorList>
    </citation>
    <scope>NUCLEOTIDE SEQUENCE [LARGE SCALE GENOMIC DNA]</scope>
    <source>
        <strain evidence="14">DSM 22017</strain>
    </source>
</reference>
<keyword evidence="6 12" id="KW-0812">Transmembrane</keyword>
<dbReference type="Pfam" id="PF02322">
    <property type="entry name" value="Cyt_bd_oxida_II"/>
    <property type="match status" value="1"/>
</dbReference>
<dbReference type="STRING" id="402596.SAMN04489844_3375"/>
<keyword evidence="3" id="KW-0813">Transport</keyword>
<organism evidence="13 14">
    <name type="scientific">Nocardioides exalbidus</name>
    <dbReference type="NCBI Taxonomy" id="402596"/>
    <lineage>
        <taxon>Bacteria</taxon>
        <taxon>Bacillati</taxon>
        <taxon>Actinomycetota</taxon>
        <taxon>Actinomycetes</taxon>
        <taxon>Propionibacteriales</taxon>
        <taxon>Nocardioidaceae</taxon>
        <taxon>Nocardioides</taxon>
    </lineage>
</organism>
<evidence type="ECO:0000313" key="14">
    <source>
        <dbReference type="Proteomes" id="UP000198742"/>
    </source>
</evidence>
<feature type="transmembrane region" description="Helical" evidence="12">
    <location>
        <begin position="219"/>
        <end position="241"/>
    </location>
</feature>
<keyword evidence="14" id="KW-1185">Reference proteome</keyword>
<evidence type="ECO:0000256" key="8">
    <source>
        <dbReference type="ARBA" id="ARBA00022982"/>
    </source>
</evidence>
<keyword evidence="10" id="KW-0408">Iron</keyword>
<evidence type="ECO:0000256" key="9">
    <source>
        <dbReference type="ARBA" id="ARBA00022989"/>
    </source>
</evidence>
<keyword evidence="8" id="KW-0249">Electron transport</keyword>